<feature type="repeat" description="RCC1" evidence="2">
    <location>
        <begin position="229"/>
        <end position="272"/>
    </location>
</feature>
<name>A0A022QIZ8_ERYGU</name>
<evidence type="ECO:0000313" key="3">
    <source>
        <dbReference type="EMBL" id="EYU28697.1"/>
    </source>
</evidence>
<evidence type="ECO:0008006" key="5">
    <source>
        <dbReference type="Google" id="ProtNLM"/>
    </source>
</evidence>
<dbReference type="Gene3D" id="2.130.10.30">
    <property type="entry name" value="Regulator of chromosome condensation 1/beta-lactamase-inhibitor protein II"/>
    <property type="match status" value="2"/>
</dbReference>
<dbReference type="AlphaFoldDB" id="A0A022QIZ8"/>
<dbReference type="STRING" id="4155.A0A022QIZ8"/>
<dbReference type="eggNOG" id="KOG1426">
    <property type="taxonomic scope" value="Eukaryota"/>
</dbReference>
<feature type="repeat" description="RCC1" evidence="2">
    <location>
        <begin position="14"/>
        <end position="67"/>
    </location>
</feature>
<dbReference type="EMBL" id="KI631311">
    <property type="protein sequence ID" value="EYU28697.1"/>
    <property type="molecule type" value="Genomic_DNA"/>
</dbReference>
<dbReference type="SUPFAM" id="SSF50985">
    <property type="entry name" value="RCC1/BLIP-II"/>
    <property type="match status" value="1"/>
</dbReference>
<dbReference type="Pfam" id="PF00415">
    <property type="entry name" value="RCC1"/>
    <property type="match status" value="5"/>
</dbReference>
<dbReference type="InterPro" id="IPR051625">
    <property type="entry name" value="Signaling_Regulatory_Domain"/>
</dbReference>
<evidence type="ECO:0000256" key="1">
    <source>
        <dbReference type="ARBA" id="ARBA00022737"/>
    </source>
</evidence>
<feature type="repeat" description="RCC1" evidence="2">
    <location>
        <begin position="120"/>
        <end position="171"/>
    </location>
</feature>
<dbReference type="PROSITE" id="PS00626">
    <property type="entry name" value="RCC1_2"/>
    <property type="match status" value="2"/>
</dbReference>
<dbReference type="PRINTS" id="PR00633">
    <property type="entry name" value="RCCNDNSATION"/>
</dbReference>
<evidence type="ECO:0000256" key="2">
    <source>
        <dbReference type="PROSITE-ProRule" id="PRU00235"/>
    </source>
</evidence>
<proteinExistence type="predicted"/>
<feature type="repeat" description="RCC1" evidence="2">
    <location>
        <begin position="68"/>
        <end position="119"/>
    </location>
</feature>
<keyword evidence="1" id="KW-0677">Repeat</keyword>
<dbReference type="Proteomes" id="UP000030748">
    <property type="component" value="Unassembled WGS sequence"/>
</dbReference>
<organism evidence="3 4">
    <name type="scientific">Erythranthe guttata</name>
    <name type="common">Yellow monkey flower</name>
    <name type="synonym">Mimulus guttatus</name>
    <dbReference type="NCBI Taxonomy" id="4155"/>
    <lineage>
        <taxon>Eukaryota</taxon>
        <taxon>Viridiplantae</taxon>
        <taxon>Streptophyta</taxon>
        <taxon>Embryophyta</taxon>
        <taxon>Tracheophyta</taxon>
        <taxon>Spermatophyta</taxon>
        <taxon>Magnoliopsida</taxon>
        <taxon>eudicotyledons</taxon>
        <taxon>Gunneridae</taxon>
        <taxon>Pentapetalae</taxon>
        <taxon>asterids</taxon>
        <taxon>lamiids</taxon>
        <taxon>Lamiales</taxon>
        <taxon>Phrymaceae</taxon>
        <taxon>Erythranthe</taxon>
    </lineage>
</organism>
<feature type="repeat" description="RCC1" evidence="2">
    <location>
        <begin position="302"/>
        <end position="357"/>
    </location>
</feature>
<feature type="repeat" description="RCC1" evidence="2">
    <location>
        <begin position="175"/>
        <end position="228"/>
    </location>
</feature>
<accession>A0A022QIZ8</accession>
<dbReference type="InterPro" id="IPR000408">
    <property type="entry name" value="Reg_chr_condens"/>
</dbReference>
<dbReference type="PANTHER" id="PTHR22872">
    <property type="entry name" value="BTK-BINDING PROTEIN-RELATED"/>
    <property type="match status" value="1"/>
</dbReference>
<dbReference type="InterPro" id="IPR009091">
    <property type="entry name" value="RCC1/BLIP-II"/>
</dbReference>
<dbReference type="PROSITE" id="PS50012">
    <property type="entry name" value="RCC1_3"/>
    <property type="match status" value="6"/>
</dbReference>
<sequence length="364" mass="38763">MEENTVVQESDDEQDIWSWGAGTDGQLATGILQDEHTPQLLRPLSSSLGLVTSLSCGGAHVIALSSGGRVLTWGRGTSGQLGHGEMVNCLHPKLVNAFQDSVVTHVSAGWNHSGFVLENGAVFTCGDGSFGQLGHGDYKSQNLPLRVSYFVSKRVEQVACGMRHSLVLLKGNSENRVYGFGLGKRGQLGISTEKVKSTSLPQITIGLTNLEIVNISANGDHSAALTADGSLYTWGRGFSCASDESIPRLFEAAVTVDEVALGWNHALLLTRKSKEEIMPIIEKKVLQIAAGAEHSVLVTDNGLIMTWGWGEHGQLGLGGTDDQVSPQVVSLGNTSATKHAACRVFCGSGFSFVLRNCSQTRETK</sequence>
<reference evidence="3 4" key="1">
    <citation type="journal article" date="2013" name="Proc. Natl. Acad. Sci. U.S.A.">
        <title>Fine-scale variation in meiotic recombination in Mimulus inferred from population shotgun sequencing.</title>
        <authorList>
            <person name="Hellsten U."/>
            <person name="Wright K.M."/>
            <person name="Jenkins J."/>
            <person name="Shu S."/>
            <person name="Yuan Y."/>
            <person name="Wessler S.R."/>
            <person name="Schmutz J."/>
            <person name="Willis J.H."/>
            <person name="Rokhsar D.S."/>
        </authorList>
    </citation>
    <scope>NUCLEOTIDE SEQUENCE [LARGE SCALE GENOMIC DNA]</scope>
    <source>
        <strain evidence="4">cv. DUN x IM62</strain>
    </source>
</reference>
<protein>
    <recommendedName>
        <fullName evidence="5">Ultraviolet-B receptor UVR8</fullName>
    </recommendedName>
</protein>
<keyword evidence="4" id="KW-1185">Reference proteome</keyword>
<gene>
    <name evidence="3" type="ORF">MIMGU_mgv1a008743mg</name>
</gene>
<evidence type="ECO:0000313" key="4">
    <source>
        <dbReference type="Proteomes" id="UP000030748"/>
    </source>
</evidence>
<dbReference type="GO" id="GO:0005737">
    <property type="term" value="C:cytoplasm"/>
    <property type="evidence" value="ECO:0000318"/>
    <property type="project" value="GO_Central"/>
</dbReference>